<dbReference type="AlphaFoldDB" id="A0A934NFA4"/>
<feature type="signal peptide" evidence="1">
    <location>
        <begin position="1"/>
        <end position="24"/>
    </location>
</feature>
<dbReference type="RefSeq" id="WP_338204361.1">
    <property type="nucleotide sequence ID" value="NZ_JAEKNR010000209.1"/>
</dbReference>
<reference evidence="3" key="1">
    <citation type="submission" date="2020-10" db="EMBL/GenBank/DDBJ databases">
        <title>Ca. Dormibacterota MAGs.</title>
        <authorList>
            <person name="Montgomery K."/>
        </authorList>
    </citation>
    <scope>NUCLEOTIDE SEQUENCE [LARGE SCALE GENOMIC DNA]</scope>
    <source>
        <strain evidence="3">SC8812_S17_10</strain>
    </source>
</reference>
<dbReference type="SUPFAM" id="SSF49503">
    <property type="entry name" value="Cupredoxins"/>
    <property type="match status" value="1"/>
</dbReference>
<dbReference type="InterPro" id="IPR028096">
    <property type="entry name" value="EfeO_Cupredoxin"/>
</dbReference>
<comment type="caution">
    <text evidence="3">The sequence shown here is derived from an EMBL/GenBank/DDBJ whole genome shotgun (WGS) entry which is preliminary data.</text>
</comment>
<sequence>MLLRASAAAVAAVTVAGCGGVATAKTAPAPHGEVVQVVLADFSITPARAVSKTGAFTFAIDNRGRSPHNLTVEDQSGKLVVHTADLKPGQSTAVSVRLPAGSYSTFCSLPGHASLGMKGTLAVGDSGP</sequence>
<gene>
    <name evidence="3" type="ORF">JF922_20840</name>
</gene>
<dbReference type="Pfam" id="PF13473">
    <property type="entry name" value="Cupredoxin_1"/>
    <property type="match status" value="1"/>
</dbReference>
<feature type="chain" id="PRO_5037910154" evidence="1">
    <location>
        <begin position="25"/>
        <end position="128"/>
    </location>
</feature>
<feature type="domain" description="EfeO-type cupredoxin-like" evidence="2">
    <location>
        <begin position="22"/>
        <end position="121"/>
    </location>
</feature>
<dbReference type="InterPro" id="IPR008972">
    <property type="entry name" value="Cupredoxin"/>
</dbReference>
<dbReference type="PROSITE" id="PS51257">
    <property type="entry name" value="PROKAR_LIPOPROTEIN"/>
    <property type="match status" value="1"/>
</dbReference>
<evidence type="ECO:0000256" key="1">
    <source>
        <dbReference type="SAM" id="SignalP"/>
    </source>
</evidence>
<proteinExistence type="predicted"/>
<dbReference type="EMBL" id="JAEKNR010000209">
    <property type="protein sequence ID" value="MBJ7600502.1"/>
    <property type="molecule type" value="Genomic_DNA"/>
</dbReference>
<organism evidence="3 4">
    <name type="scientific">Candidatus Nephthysia bennettiae</name>
    <dbReference type="NCBI Taxonomy" id="3127016"/>
    <lineage>
        <taxon>Bacteria</taxon>
        <taxon>Bacillati</taxon>
        <taxon>Candidatus Dormiibacterota</taxon>
        <taxon>Candidatus Dormibacteria</taxon>
        <taxon>Candidatus Dormibacterales</taxon>
        <taxon>Candidatus Dormibacteraceae</taxon>
        <taxon>Candidatus Nephthysia</taxon>
    </lineage>
</organism>
<evidence type="ECO:0000313" key="3">
    <source>
        <dbReference type="EMBL" id="MBJ7600502.1"/>
    </source>
</evidence>
<keyword evidence="1" id="KW-0732">Signal</keyword>
<dbReference type="Gene3D" id="2.60.40.420">
    <property type="entry name" value="Cupredoxins - blue copper proteins"/>
    <property type="match status" value="1"/>
</dbReference>
<evidence type="ECO:0000259" key="2">
    <source>
        <dbReference type="Pfam" id="PF13473"/>
    </source>
</evidence>
<keyword evidence="4" id="KW-1185">Reference proteome</keyword>
<name>A0A934NFA4_9BACT</name>
<protein>
    <submittedName>
        <fullName evidence="3">Cupredoxin domain-containing protein</fullName>
    </submittedName>
</protein>
<dbReference type="Proteomes" id="UP000612893">
    <property type="component" value="Unassembled WGS sequence"/>
</dbReference>
<accession>A0A934NFA4</accession>
<evidence type="ECO:0000313" key="4">
    <source>
        <dbReference type="Proteomes" id="UP000612893"/>
    </source>
</evidence>